<reference evidence="5" key="1">
    <citation type="submission" date="2020-07" db="EMBL/GenBank/DDBJ databases">
        <title>Ethylene signaling mediates host invasion by parasitic plants.</title>
        <authorList>
            <person name="Yoshida S."/>
        </authorList>
    </citation>
    <scope>NUCLEOTIDE SEQUENCE</scope>
    <source>
        <strain evidence="5">Okayama</strain>
    </source>
</reference>
<dbReference type="GO" id="GO:0009251">
    <property type="term" value="P:glucan catabolic process"/>
    <property type="evidence" value="ECO:0007669"/>
    <property type="project" value="TreeGrafter"/>
</dbReference>
<dbReference type="FunFam" id="3.20.20.300:FF:000003">
    <property type="entry name" value="Beta-D-glucan exohydrolase isoenzyme ExoI"/>
    <property type="match status" value="1"/>
</dbReference>
<evidence type="ECO:0000313" key="5">
    <source>
        <dbReference type="EMBL" id="GFP89888.1"/>
    </source>
</evidence>
<accession>A0A830BY19</accession>
<dbReference type="InterPro" id="IPR036881">
    <property type="entry name" value="Glyco_hydro_3_C_sf"/>
</dbReference>
<proteinExistence type="predicted"/>
<name>A0A830BY19_9LAMI</name>
<comment type="caution">
    <text evidence="5">The sequence shown here is derived from an EMBL/GenBank/DDBJ whole genome shotgun (WGS) entry which is preliminary data.</text>
</comment>
<evidence type="ECO:0000313" key="6">
    <source>
        <dbReference type="Proteomes" id="UP000653305"/>
    </source>
</evidence>
<keyword evidence="1" id="KW-0378">Hydrolase</keyword>
<evidence type="ECO:0000256" key="1">
    <source>
        <dbReference type="ARBA" id="ARBA00022801"/>
    </source>
</evidence>
<dbReference type="Proteomes" id="UP000653305">
    <property type="component" value="Unassembled WGS sequence"/>
</dbReference>
<keyword evidence="6" id="KW-1185">Reference proteome</keyword>
<sequence>MTRMTLEEKIGQMTQIERSVASAEIMNKYFIGSVLGGGGNVPAPQASPELWVDMVNNFQKGSLSTRLGIPMIYGIDAVHGNNYAYKATIFPHNIGLGATRDPQLVKKIGAATALEVRATGISYAFAPCIAVCRDPRWGRCYESYSEDPKVVRSMTEFISGLQGEIPINSRMGVPYVAGQDKVIASAKHYVGDGGTTKGINQNDTVATIEELLSIHMPAYNDSIIKGVSTVMISYSSWNGIKMHANRDLITGFLKETLRFRGFVISDWQGIDQITSPPHANYTYSILAGVNAGIDMIMVPYNYTEFIDGLTDLVNKKYVPMSRIDDAVSRILRVKFTMGLFEHPLADYSMAKHLGSQEHRELAREAVRKSLVLLKNGKSADEPLLPLPKKASKILIAGTHADNIGNQCGGWTIVWHGKSGNITAGTTILTAVKNTVDPATEVVFINNPKPGYVKSNNFSYAIVVVGELPYSETFGDNLNLTLPDRGLTIIKNVCASVKCIVVLITGRPVVIQPYLTQIDALVAAWLPGSEGQGVADVLFGDYGFSGKLPRTWFKTVDQLPMNVGDRHYDPLFAFGFGLTTQPVKG</sequence>
<dbReference type="InterPro" id="IPR017853">
    <property type="entry name" value="GH"/>
</dbReference>
<dbReference type="PANTHER" id="PTHR30620">
    <property type="entry name" value="PERIPLASMIC BETA-GLUCOSIDASE-RELATED"/>
    <property type="match status" value="1"/>
</dbReference>
<dbReference type="OrthoDB" id="47059at2759"/>
<evidence type="ECO:0000256" key="2">
    <source>
        <dbReference type="ARBA" id="ARBA00023295"/>
    </source>
</evidence>
<dbReference type="AlphaFoldDB" id="A0A830BY19"/>
<keyword evidence="2" id="KW-0326">Glycosidase</keyword>
<dbReference type="InterPro" id="IPR036962">
    <property type="entry name" value="Glyco_hydro_3_N_sf"/>
</dbReference>
<organism evidence="5 6">
    <name type="scientific">Phtheirospermum japonicum</name>
    <dbReference type="NCBI Taxonomy" id="374723"/>
    <lineage>
        <taxon>Eukaryota</taxon>
        <taxon>Viridiplantae</taxon>
        <taxon>Streptophyta</taxon>
        <taxon>Embryophyta</taxon>
        <taxon>Tracheophyta</taxon>
        <taxon>Spermatophyta</taxon>
        <taxon>Magnoliopsida</taxon>
        <taxon>eudicotyledons</taxon>
        <taxon>Gunneridae</taxon>
        <taxon>Pentapetalae</taxon>
        <taxon>asterids</taxon>
        <taxon>lamiids</taxon>
        <taxon>Lamiales</taxon>
        <taxon>Orobanchaceae</taxon>
        <taxon>Orobanchaceae incertae sedis</taxon>
        <taxon>Phtheirospermum</taxon>
    </lineage>
</organism>
<dbReference type="InterPro" id="IPR001764">
    <property type="entry name" value="Glyco_hydro_3_N"/>
</dbReference>
<dbReference type="SUPFAM" id="SSF51445">
    <property type="entry name" value="(Trans)glycosidases"/>
    <property type="match status" value="1"/>
</dbReference>
<feature type="domain" description="Glycoside hydrolase family 3 N-terminal" evidence="3">
    <location>
        <begin position="5"/>
        <end position="333"/>
    </location>
</feature>
<feature type="domain" description="Glycoside hydrolase family 3 C-terminal" evidence="4">
    <location>
        <begin position="370"/>
        <end position="578"/>
    </location>
</feature>
<dbReference type="Pfam" id="PF01915">
    <property type="entry name" value="Glyco_hydro_3_C"/>
    <property type="match status" value="1"/>
</dbReference>
<dbReference type="Gene3D" id="3.40.50.1700">
    <property type="entry name" value="Glycoside hydrolase family 3 C-terminal domain"/>
    <property type="match status" value="1"/>
</dbReference>
<dbReference type="SUPFAM" id="SSF52279">
    <property type="entry name" value="Beta-D-glucan exohydrolase, C-terminal domain"/>
    <property type="match status" value="1"/>
</dbReference>
<evidence type="ECO:0000259" key="3">
    <source>
        <dbReference type="Pfam" id="PF00933"/>
    </source>
</evidence>
<dbReference type="Pfam" id="PF00933">
    <property type="entry name" value="Glyco_hydro_3"/>
    <property type="match status" value="1"/>
</dbReference>
<dbReference type="GO" id="GO:0008422">
    <property type="term" value="F:beta-glucosidase activity"/>
    <property type="evidence" value="ECO:0007669"/>
    <property type="project" value="TreeGrafter"/>
</dbReference>
<dbReference type="InterPro" id="IPR002772">
    <property type="entry name" value="Glyco_hydro_3_C"/>
</dbReference>
<gene>
    <name evidence="5" type="ORF">PHJA_001132600</name>
</gene>
<dbReference type="PANTHER" id="PTHR30620:SF91">
    <property type="entry name" value="BETA-GLUCOSIDASE"/>
    <property type="match status" value="1"/>
</dbReference>
<dbReference type="InterPro" id="IPR051915">
    <property type="entry name" value="Cellulose_Degrad_GH3"/>
</dbReference>
<dbReference type="PRINTS" id="PR00133">
    <property type="entry name" value="GLHYDRLASE3"/>
</dbReference>
<evidence type="ECO:0000259" key="4">
    <source>
        <dbReference type="Pfam" id="PF01915"/>
    </source>
</evidence>
<protein>
    <submittedName>
        <fullName evidence="5">Beta-glucosidase bogh3b</fullName>
    </submittedName>
</protein>
<dbReference type="Gene3D" id="3.20.20.300">
    <property type="entry name" value="Glycoside hydrolase, family 3, N-terminal domain"/>
    <property type="match status" value="1"/>
</dbReference>
<dbReference type="EMBL" id="BMAC01000203">
    <property type="protein sequence ID" value="GFP89888.1"/>
    <property type="molecule type" value="Genomic_DNA"/>
</dbReference>
<dbReference type="FunFam" id="3.40.50.1700:FF:000002">
    <property type="entry name" value="Glycosyl hydrolase family protein"/>
    <property type="match status" value="1"/>
</dbReference>